<dbReference type="GO" id="GO:0006428">
    <property type="term" value="P:isoleucyl-tRNA aminoacylation"/>
    <property type="evidence" value="ECO:0007669"/>
    <property type="project" value="TreeGrafter"/>
</dbReference>
<comment type="caution">
    <text evidence="9">The sequence shown here is derived from an EMBL/GenBank/DDBJ whole genome shotgun (WGS) entry which is preliminary data.</text>
</comment>
<keyword evidence="5" id="KW-0030">Aminoacyl-tRNA synthetase</keyword>
<dbReference type="Gene3D" id="3.40.50.620">
    <property type="entry name" value="HUPs"/>
    <property type="match status" value="1"/>
</dbReference>
<dbReference type="Proteomes" id="UP000518752">
    <property type="component" value="Unassembled WGS sequence"/>
</dbReference>
<dbReference type="PANTHER" id="PTHR42765">
    <property type="entry name" value="SOLEUCYL-TRNA SYNTHETASE"/>
    <property type="match status" value="1"/>
</dbReference>
<evidence type="ECO:0000256" key="2">
    <source>
        <dbReference type="ARBA" id="ARBA00022741"/>
    </source>
</evidence>
<feature type="region of interest" description="Disordered" evidence="6">
    <location>
        <begin position="806"/>
        <end position="832"/>
    </location>
</feature>
<dbReference type="InterPro" id="IPR050081">
    <property type="entry name" value="Ile-tRNA_ligase"/>
</dbReference>
<dbReference type="EMBL" id="JAACJN010000054">
    <property type="protein sequence ID" value="KAF5382241.1"/>
    <property type="molecule type" value="Genomic_DNA"/>
</dbReference>
<dbReference type="InterPro" id="IPR014729">
    <property type="entry name" value="Rossmann-like_a/b/a_fold"/>
</dbReference>
<sequence>MRLDLIGACPGPELRFRPAGRIMGHKVLVTAPRPASSLWWKHPFKVTPQLNLNRGNSSPLPRRRSLPPPLGFHPLKHVGVLKCIPFRDHSIPNLSSKLVRREKMTSPGGLSLCQLFPPHTHRRAELRRLHDVTVPPQVADLITRLSNTADDALVFCNSHGVEALVDQIEYEVDLDIREHGDQQKSRQIFGSHGELPVVRAAVLKHILRSMHRMMQSSGTSEGLRGLIDMSILGSIKKIIYRGLFGPSVLPIAINIMATFVHNEPGSLTVIQEAGLPETFYKSIELGLEPAIEVSKLTSRQEVILTPQQVIQAIPNAIGVLCLNEVGQSQLAAHPSIIPAIFFIFTSDRHLKILLEKENAVLGTAIDELIRHHPFLKRQVFEALKSTMTKIEELGHAYVPPDEIRHFYNLTVVPPPSTISEVSEEAGDKMEGVETSQSSLIETTANPLTLAALLDPRSEEAMRLHENNIISFIDILGRFLEGFFQHTLHCRDFITQTDGVVCLVSDASMVQTMRTLTEVAPTETLQQLSFLVKESLQATHDFWATGKQESNLLPLLNVTEESYDNLNFYFRNLIALHVRVTLLSDVFATAGFAHGRGAIALLQTLMNSTTPQVIADLGSLHRASIWENIVFKAALAVQGIEVTDMGFPRAAAEHALRRTHNNKFTIQLPGRVILPLREHHGPVPFPTPHRSFTEAAAGWSVVLRCSCQVRSSSNSGDGMDTSSPDAAITTKTQVGIATVASASQQSLFADMPGLQGLPPNNSELGRFERGEIGYVYSSSLSDWCMLYSTQAQELTLCASVVPTVSVTPSSRPSTVSRSSTDTTPKQLPVQPIPTKSTLEAGAPVLDVIRNQVLTTSSSSQTIVPNSSTLPRIDPSTIISTSATSGPDIAGAHPIPSSLLTTLALPTLLSLTKYHNALDAESDYADLRNVMKPALSKGSDVEMMRVLGLGLKGTKGPFDVIVGGDGDGNYWWEGPLEDFILPEMKPEECTKSTDVWFDSGTSWSMLDALPSTGRSHRADVCMEGSDQHRGWFQIGSRSVVESDAVAKGLRPYGTLITHGMVLAEKGKKMSKSLGNIVGPSTIVLGGSDKKKDPAYGADLLRFWAASIEYKNDMSIGRTSLSQTAEAMHKIRNSARFVLGNIMDGDVLRDFERVERNNMGFVE</sequence>
<dbReference type="GO" id="GO:0005739">
    <property type="term" value="C:mitochondrion"/>
    <property type="evidence" value="ECO:0007669"/>
    <property type="project" value="TreeGrafter"/>
</dbReference>
<keyword evidence="4" id="KW-0648">Protein biosynthesis</keyword>
<keyword evidence="10" id="KW-1185">Reference proteome</keyword>
<dbReference type="InterPro" id="IPR010314">
    <property type="entry name" value="E3_Ub_ligase_DUF913"/>
</dbReference>
<keyword evidence="2" id="KW-0547">Nucleotide-binding</keyword>
<evidence type="ECO:0000313" key="9">
    <source>
        <dbReference type="EMBL" id="KAF5382241.1"/>
    </source>
</evidence>
<evidence type="ECO:0000313" key="10">
    <source>
        <dbReference type="Proteomes" id="UP000518752"/>
    </source>
</evidence>
<dbReference type="Pfam" id="PF06025">
    <property type="entry name" value="DUF913"/>
    <property type="match status" value="1"/>
</dbReference>
<keyword evidence="3" id="KW-0067">ATP-binding</keyword>
<protein>
    <submittedName>
        <fullName evidence="9">Uncharacterized protein</fullName>
    </submittedName>
</protein>
<feature type="domain" description="Aminoacyl-tRNA synthetase class Ia" evidence="7">
    <location>
        <begin position="990"/>
        <end position="1113"/>
    </location>
</feature>
<evidence type="ECO:0000256" key="3">
    <source>
        <dbReference type="ARBA" id="ARBA00022840"/>
    </source>
</evidence>
<evidence type="ECO:0000259" key="7">
    <source>
        <dbReference type="Pfam" id="PF00133"/>
    </source>
</evidence>
<dbReference type="GO" id="GO:0005524">
    <property type="term" value="F:ATP binding"/>
    <property type="evidence" value="ECO:0007669"/>
    <property type="project" value="UniProtKB-KW"/>
</dbReference>
<organism evidence="9 10">
    <name type="scientific">Collybiopsis confluens</name>
    <dbReference type="NCBI Taxonomy" id="2823264"/>
    <lineage>
        <taxon>Eukaryota</taxon>
        <taxon>Fungi</taxon>
        <taxon>Dikarya</taxon>
        <taxon>Basidiomycota</taxon>
        <taxon>Agaricomycotina</taxon>
        <taxon>Agaricomycetes</taxon>
        <taxon>Agaricomycetidae</taxon>
        <taxon>Agaricales</taxon>
        <taxon>Marasmiineae</taxon>
        <taxon>Omphalotaceae</taxon>
        <taxon>Collybiopsis</taxon>
    </lineage>
</organism>
<reference evidence="9 10" key="1">
    <citation type="journal article" date="2020" name="ISME J.">
        <title>Uncovering the hidden diversity of litter-decomposition mechanisms in mushroom-forming fungi.</title>
        <authorList>
            <person name="Floudas D."/>
            <person name="Bentzer J."/>
            <person name="Ahren D."/>
            <person name="Johansson T."/>
            <person name="Persson P."/>
            <person name="Tunlid A."/>
        </authorList>
    </citation>
    <scope>NUCLEOTIDE SEQUENCE [LARGE SCALE GENOMIC DNA]</scope>
    <source>
        <strain evidence="9 10">CBS 406.79</strain>
    </source>
</reference>
<evidence type="ECO:0000256" key="1">
    <source>
        <dbReference type="ARBA" id="ARBA00022598"/>
    </source>
</evidence>
<keyword evidence="1" id="KW-0436">Ligase</keyword>
<dbReference type="OrthoDB" id="3061349at2759"/>
<evidence type="ECO:0000256" key="5">
    <source>
        <dbReference type="ARBA" id="ARBA00023146"/>
    </source>
</evidence>
<dbReference type="AlphaFoldDB" id="A0A8H5HFK4"/>
<accession>A0A8H5HFK4</accession>
<feature type="domain" description="DUF913" evidence="8">
    <location>
        <begin position="149"/>
        <end position="503"/>
    </location>
</feature>
<evidence type="ECO:0000259" key="8">
    <source>
        <dbReference type="Pfam" id="PF06025"/>
    </source>
</evidence>
<name>A0A8H5HFK4_9AGAR</name>
<evidence type="ECO:0000256" key="4">
    <source>
        <dbReference type="ARBA" id="ARBA00022917"/>
    </source>
</evidence>
<gene>
    <name evidence="9" type="ORF">D9757_008968</name>
</gene>
<proteinExistence type="predicted"/>
<feature type="compositionally biased region" description="Low complexity" evidence="6">
    <location>
        <begin position="806"/>
        <end position="823"/>
    </location>
</feature>
<dbReference type="GO" id="GO:0032543">
    <property type="term" value="P:mitochondrial translation"/>
    <property type="evidence" value="ECO:0007669"/>
    <property type="project" value="TreeGrafter"/>
</dbReference>
<dbReference type="PANTHER" id="PTHR42765:SF1">
    <property type="entry name" value="ISOLEUCINE--TRNA LIGASE, MITOCHONDRIAL"/>
    <property type="match status" value="1"/>
</dbReference>
<dbReference type="SUPFAM" id="SSF52374">
    <property type="entry name" value="Nucleotidylyl transferase"/>
    <property type="match status" value="1"/>
</dbReference>
<dbReference type="Pfam" id="PF00133">
    <property type="entry name" value="tRNA-synt_1"/>
    <property type="match status" value="1"/>
</dbReference>
<dbReference type="GO" id="GO:0004822">
    <property type="term" value="F:isoleucine-tRNA ligase activity"/>
    <property type="evidence" value="ECO:0007669"/>
    <property type="project" value="TreeGrafter"/>
</dbReference>
<dbReference type="InterPro" id="IPR002300">
    <property type="entry name" value="aa-tRNA-synth_Ia"/>
</dbReference>
<evidence type="ECO:0000256" key="6">
    <source>
        <dbReference type="SAM" id="MobiDB-lite"/>
    </source>
</evidence>